<dbReference type="Gene3D" id="1.10.10.60">
    <property type="entry name" value="Homeodomain-like"/>
    <property type="match status" value="1"/>
</dbReference>
<dbReference type="Pfam" id="PF19575">
    <property type="entry name" value="HTH_58"/>
    <property type="match status" value="1"/>
</dbReference>
<reference evidence="3 4" key="1">
    <citation type="submission" date="2019-06" db="EMBL/GenBank/DDBJ databases">
        <title>Sequencing the genomes of 1000 actinobacteria strains.</title>
        <authorList>
            <person name="Klenk H.-P."/>
        </authorList>
    </citation>
    <scope>NUCLEOTIDE SEQUENCE [LARGE SCALE GENOMIC DNA]</scope>
    <source>
        <strain evidence="3 4">DSM 43866</strain>
    </source>
</reference>
<protein>
    <recommendedName>
        <fullName evidence="2">Helix-turn-helix domain-containing protein</fullName>
    </recommendedName>
</protein>
<dbReference type="EMBL" id="VIWY01000004">
    <property type="protein sequence ID" value="TWG14498.1"/>
    <property type="molecule type" value="Genomic_DNA"/>
</dbReference>
<evidence type="ECO:0000256" key="1">
    <source>
        <dbReference type="SAM" id="MobiDB-lite"/>
    </source>
</evidence>
<sequence>MVKELYVQQGKPIRKIAAELDRSYGLVHRMLKDELGVQMRPRGGQHPIHRRSAADRATE</sequence>
<name>A0A561VSC5_ACTTI</name>
<gene>
    <name evidence="3" type="ORF">FHX34_104798</name>
</gene>
<feature type="domain" description="Helix-turn-helix" evidence="2">
    <location>
        <begin position="6"/>
        <end position="45"/>
    </location>
</feature>
<dbReference type="InterPro" id="IPR045745">
    <property type="entry name" value="HTH_58_Actinobacteria-type"/>
</dbReference>
<accession>A0A561VSC5</accession>
<evidence type="ECO:0000313" key="4">
    <source>
        <dbReference type="Proteomes" id="UP000320239"/>
    </source>
</evidence>
<feature type="region of interest" description="Disordered" evidence="1">
    <location>
        <begin position="39"/>
        <end position="59"/>
    </location>
</feature>
<proteinExistence type="predicted"/>
<organism evidence="3 4">
    <name type="scientific">Actinoplanes teichomyceticus</name>
    <dbReference type="NCBI Taxonomy" id="1867"/>
    <lineage>
        <taxon>Bacteria</taxon>
        <taxon>Bacillati</taxon>
        <taxon>Actinomycetota</taxon>
        <taxon>Actinomycetes</taxon>
        <taxon>Micromonosporales</taxon>
        <taxon>Micromonosporaceae</taxon>
        <taxon>Actinoplanes</taxon>
    </lineage>
</organism>
<comment type="caution">
    <text evidence="3">The sequence shown here is derived from an EMBL/GenBank/DDBJ whole genome shotgun (WGS) entry which is preliminary data.</text>
</comment>
<keyword evidence="4" id="KW-1185">Reference proteome</keyword>
<evidence type="ECO:0000259" key="2">
    <source>
        <dbReference type="Pfam" id="PF19575"/>
    </source>
</evidence>
<dbReference type="Proteomes" id="UP000320239">
    <property type="component" value="Unassembled WGS sequence"/>
</dbReference>
<dbReference type="AlphaFoldDB" id="A0A561VSC5"/>
<evidence type="ECO:0000313" key="3">
    <source>
        <dbReference type="EMBL" id="TWG14498.1"/>
    </source>
</evidence>